<organism evidence="6 7">
    <name type="scientific">Euplotes crassus</name>
    <dbReference type="NCBI Taxonomy" id="5936"/>
    <lineage>
        <taxon>Eukaryota</taxon>
        <taxon>Sar</taxon>
        <taxon>Alveolata</taxon>
        <taxon>Ciliophora</taxon>
        <taxon>Intramacronucleata</taxon>
        <taxon>Spirotrichea</taxon>
        <taxon>Hypotrichia</taxon>
        <taxon>Euplotida</taxon>
        <taxon>Euplotidae</taxon>
        <taxon>Moneuplotes</taxon>
    </lineage>
</organism>
<dbReference type="GO" id="GO:0004497">
    <property type="term" value="F:monooxygenase activity"/>
    <property type="evidence" value="ECO:0007669"/>
    <property type="project" value="UniProtKB-KW"/>
</dbReference>
<evidence type="ECO:0008006" key="8">
    <source>
        <dbReference type="Google" id="ProtNLM"/>
    </source>
</evidence>
<gene>
    <name evidence="6" type="ORF">ECRASSUSDP1_LOCUS6870</name>
</gene>
<keyword evidence="5" id="KW-1133">Transmembrane helix</keyword>
<dbReference type="SUPFAM" id="SSF48264">
    <property type="entry name" value="Cytochrome P450"/>
    <property type="match status" value="1"/>
</dbReference>
<accession>A0AAD1X740</accession>
<dbReference type="GO" id="GO:0005506">
    <property type="term" value="F:iron ion binding"/>
    <property type="evidence" value="ECO:0007669"/>
    <property type="project" value="InterPro"/>
</dbReference>
<evidence type="ECO:0000313" key="7">
    <source>
        <dbReference type="Proteomes" id="UP001295684"/>
    </source>
</evidence>
<evidence type="ECO:0000256" key="2">
    <source>
        <dbReference type="ARBA" id="ARBA00010617"/>
    </source>
</evidence>
<evidence type="ECO:0000256" key="5">
    <source>
        <dbReference type="SAM" id="Phobius"/>
    </source>
</evidence>
<comment type="cofactor">
    <cofactor evidence="1 3">
        <name>heme</name>
        <dbReference type="ChEBI" id="CHEBI:30413"/>
    </cofactor>
</comment>
<keyword evidence="3 4" id="KW-0349">Heme</keyword>
<dbReference type="AlphaFoldDB" id="A0AAD1X740"/>
<reference evidence="6" key="1">
    <citation type="submission" date="2023-07" db="EMBL/GenBank/DDBJ databases">
        <authorList>
            <consortium name="AG Swart"/>
            <person name="Singh M."/>
            <person name="Singh A."/>
            <person name="Seah K."/>
            <person name="Emmerich C."/>
        </authorList>
    </citation>
    <scope>NUCLEOTIDE SEQUENCE</scope>
    <source>
        <strain evidence="6">DP1</strain>
    </source>
</reference>
<dbReference type="InterPro" id="IPR050121">
    <property type="entry name" value="Cytochrome_P450_monoxygenase"/>
</dbReference>
<dbReference type="PROSITE" id="PS00086">
    <property type="entry name" value="CYTOCHROME_P450"/>
    <property type="match status" value="1"/>
</dbReference>
<keyword evidence="4" id="KW-0560">Oxidoreductase</keyword>
<keyword evidence="3 4" id="KW-0408">Iron</keyword>
<keyword evidence="5" id="KW-0472">Membrane</keyword>
<dbReference type="InterPro" id="IPR036396">
    <property type="entry name" value="Cyt_P450_sf"/>
</dbReference>
<evidence type="ECO:0000256" key="1">
    <source>
        <dbReference type="ARBA" id="ARBA00001971"/>
    </source>
</evidence>
<dbReference type="CDD" id="cd00302">
    <property type="entry name" value="cytochrome_P450"/>
    <property type="match status" value="1"/>
</dbReference>
<name>A0AAD1X740_EUPCR</name>
<comment type="similarity">
    <text evidence="2 4">Belongs to the cytochrome P450 family.</text>
</comment>
<dbReference type="InterPro" id="IPR002401">
    <property type="entry name" value="Cyt_P450_E_grp-I"/>
</dbReference>
<keyword evidence="4" id="KW-0503">Monooxygenase</keyword>
<dbReference type="PRINTS" id="PR00463">
    <property type="entry name" value="EP450I"/>
</dbReference>
<dbReference type="Gene3D" id="1.10.630.10">
    <property type="entry name" value="Cytochrome P450"/>
    <property type="match status" value="1"/>
</dbReference>
<protein>
    <recommendedName>
        <fullName evidence="8">Cytochrome P450</fullName>
    </recommendedName>
</protein>
<dbReference type="EMBL" id="CAMPGE010006675">
    <property type="protein sequence ID" value="CAI2365551.1"/>
    <property type="molecule type" value="Genomic_DNA"/>
</dbReference>
<dbReference type="Pfam" id="PF00067">
    <property type="entry name" value="p450"/>
    <property type="match status" value="1"/>
</dbReference>
<comment type="caution">
    <text evidence="6">The sequence shown here is derived from an EMBL/GenBank/DDBJ whole genome shotgun (WGS) entry which is preliminary data.</text>
</comment>
<sequence>MFDTDSALLSLVFQVLKYFILLGIAMMIYVGYYVLIRPHLFRWKYKKYPNVYMIDSIKPLGGDLALHMEDVKQDKVHYSHIVEAAPELNKYDLQVEIESMQPVISLVSNESIKEFCAMAPDKIDKLVWNRGVLKMVADSFAAHPSTEKTKGRRKDLTSILGLNSSSKYIPTMLEVTKEVLAEMKKLKDVNYLNHMNNLTVKILSNLLFGKDIHYLIEKKYTYQNHDGTSDELNLLDFFFKHCENLVAEYYNPITTLLPFVDKNNLFGLWKRNHVNDIQFKTRLTEIVEKSKDENSLWSQMKALNHYSSEDIFSDLIILLLGGTESTSHSLVSLFFYLAKHPDVKEKLVKELRDMGFHKNEELYHTKIHDCDYLNYVVKEVFRIDAPVTRGFYYVAKEDINICNVPISKGTALRLDLLTPHFNTDDWKDPLSFVPERFDPESEFYVKAMKESKKAGVFSRRAFGHGVRSCPGQTFATLETKVIVAYLLTHMDFEVDESILNRENVGFGMGSHIVPKFKVSEFRE</sequence>
<dbReference type="PANTHER" id="PTHR24305">
    <property type="entry name" value="CYTOCHROME P450"/>
    <property type="match status" value="1"/>
</dbReference>
<feature type="transmembrane region" description="Helical" evidence="5">
    <location>
        <begin position="15"/>
        <end position="36"/>
    </location>
</feature>
<keyword evidence="3 4" id="KW-0479">Metal-binding</keyword>
<evidence type="ECO:0000256" key="3">
    <source>
        <dbReference type="PIRSR" id="PIRSR602401-1"/>
    </source>
</evidence>
<dbReference type="InterPro" id="IPR001128">
    <property type="entry name" value="Cyt_P450"/>
</dbReference>
<proteinExistence type="inferred from homology"/>
<evidence type="ECO:0000313" key="6">
    <source>
        <dbReference type="EMBL" id="CAI2365551.1"/>
    </source>
</evidence>
<dbReference type="InterPro" id="IPR017972">
    <property type="entry name" value="Cyt_P450_CS"/>
</dbReference>
<keyword evidence="7" id="KW-1185">Reference proteome</keyword>
<dbReference type="GO" id="GO:0016705">
    <property type="term" value="F:oxidoreductase activity, acting on paired donors, with incorporation or reduction of molecular oxygen"/>
    <property type="evidence" value="ECO:0007669"/>
    <property type="project" value="InterPro"/>
</dbReference>
<dbReference type="GO" id="GO:0020037">
    <property type="term" value="F:heme binding"/>
    <property type="evidence" value="ECO:0007669"/>
    <property type="project" value="InterPro"/>
</dbReference>
<evidence type="ECO:0000256" key="4">
    <source>
        <dbReference type="RuleBase" id="RU000461"/>
    </source>
</evidence>
<feature type="binding site" description="axial binding residue" evidence="3">
    <location>
        <position position="469"/>
    </location>
    <ligand>
        <name>heme</name>
        <dbReference type="ChEBI" id="CHEBI:30413"/>
    </ligand>
    <ligandPart>
        <name>Fe</name>
        <dbReference type="ChEBI" id="CHEBI:18248"/>
    </ligandPart>
</feature>
<dbReference type="PANTHER" id="PTHR24305:SF166">
    <property type="entry name" value="CYTOCHROME P450 12A4, MITOCHONDRIAL-RELATED"/>
    <property type="match status" value="1"/>
</dbReference>
<dbReference type="Proteomes" id="UP001295684">
    <property type="component" value="Unassembled WGS sequence"/>
</dbReference>
<keyword evidence="5" id="KW-0812">Transmembrane</keyword>